<dbReference type="InterPro" id="IPR009545">
    <property type="entry name" value="Claudin-like"/>
</dbReference>
<keyword evidence="1" id="KW-1133">Transmembrane helix</keyword>
<organism evidence="2 3">
    <name type="scientific">Acrobeloides nanus</name>
    <dbReference type="NCBI Taxonomy" id="290746"/>
    <lineage>
        <taxon>Eukaryota</taxon>
        <taxon>Metazoa</taxon>
        <taxon>Ecdysozoa</taxon>
        <taxon>Nematoda</taxon>
        <taxon>Chromadorea</taxon>
        <taxon>Rhabditida</taxon>
        <taxon>Tylenchina</taxon>
        <taxon>Cephalobomorpha</taxon>
        <taxon>Cephaloboidea</taxon>
        <taxon>Cephalobidae</taxon>
        <taxon>Acrobeloides</taxon>
    </lineage>
</organism>
<name>A0A914E8I9_9BILA</name>
<protein>
    <submittedName>
        <fullName evidence="3">DUF805 domain-containing protein</fullName>
    </submittedName>
</protein>
<accession>A0A914E8I9</accession>
<feature type="transmembrane region" description="Helical" evidence="1">
    <location>
        <begin position="20"/>
        <end position="40"/>
    </location>
</feature>
<dbReference type="Pfam" id="PF06653">
    <property type="entry name" value="Claudin_3"/>
    <property type="match status" value="1"/>
</dbReference>
<evidence type="ECO:0000256" key="1">
    <source>
        <dbReference type="SAM" id="Phobius"/>
    </source>
</evidence>
<feature type="transmembrane region" description="Helical" evidence="1">
    <location>
        <begin position="52"/>
        <end position="77"/>
    </location>
</feature>
<proteinExistence type="predicted"/>
<keyword evidence="2" id="KW-1185">Reference proteome</keyword>
<dbReference type="Proteomes" id="UP000887540">
    <property type="component" value="Unplaced"/>
</dbReference>
<keyword evidence="1" id="KW-0812">Transmembrane</keyword>
<evidence type="ECO:0000313" key="2">
    <source>
        <dbReference type="Proteomes" id="UP000887540"/>
    </source>
</evidence>
<sequence length="91" mass="9558">MAIATLVSDKTKQLAAGLGGLSLLISIFLLIVIVVYAANYNDQHGGSIKLGYSYWLAVIAFMFMIISAVLGFAMVGAGKGEDEDGFPTARA</sequence>
<dbReference type="Gene3D" id="1.20.140.150">
    <property type="match status" value="1"/>
</dbReference>
<evidence type="ECO:0000313" key="3">
    <source>
        <dbReference type="WBParaSite" id="ACRNAN_scaffold6424.g20457.t1"/>
    </source>
</evidence>
<dbReference type="AlphaFoldDB" id="A0A914E8I9"/>
<reference evidence="3" key="1">
    <citation type="submission" date="2022-11" db="UniProtKB">
        <authorList>
            <consortium name="WormBaseParasite"/>
        </authorList>
    </citation>
    <scope>IDENTIFICATION</scope>
</reference>
<dbReference type="WBParaSite" id="ACRNAN_scaffold6424.g20457.t1">
    <property type="protein sequence ID" value="ACRNAN_scaffold6424.g20457.t1"/>
    <property type="gene ID" value="ACRNAN_scaffold6424.g20457"/>
</dbReference>
<keyword evidence="1" id="KW-0472">Membrane</keyword>